<dbReference type="InterPro" id="IPR011009">
    <property type="entry name" value="Kinase-like_dom_sf"/>
</dbReference>
<organism evidence="3 4">
    <name type="scientific">Marasmius oreades</name>
    <name type="common">fairy-ring Marasmius</name>
    <dbReference type="NCBI Taxonomy" id="181124"/>
    <lineage>
        <taxon>Eukaryota</taxon>
        <taxon>Fungi</taxon>
        <taxon>Dikarya</taxon>
        <taxon>Basidiomycota</taxon>
        <taxon>Agaricomycotina</taxon>
        <taxon>Agaricomycetes</taxon>
        <taxon>Agaricomycetidae</taxon>
        <taxon>Agaricales</taxon>
        <taxon>Marasmiineae</taxon>
        <taxon>Marasmiaceae</taxon>
        <taxon>Marasmius</taxon>
    </lineage>
</organism>
<dbReference type="PROSITE" id="PS50011">
    <property type="entry name" value="PROTEIN_KINASE_DOM"/>
    <property type="match status" value="1"/>
</dbReference>
<feature type="compositionally biased region" description="Polar residues" evidence="1">
    <location>
        <begin position="28"/>
        <end position="38"/>
    </location>
</feature>
<dbReference type="GO" id="GO:0004672">
    <property type="term" value="F:protein kinase activity"/>
    <property type="evidence" value="ECO:0007669"/>
    <property type="project" value="InterPro"/>
</dbReference>
<dbReference type="Pfam" id="PF17667">
    <property type="entry name" value="Pkinase_fungal"/>
    <property type="match status" value="2"/>
</dbReference>
<keyword evidence="4" id="KW-1185">Reference proteome</keyword>
<dbReference type="PANTHER" id="PTHR38248">
    <property type="entry name" value="FUNK1 6"/>
    <property type="match status" value="1"/>
</dbReference>
<proteinExistence type="predicted"/>
<evidence type="ECO:0000256" key="1">
    <source>
        <dbReference type="SAM" id="MobiDB-lite"/>
    </source>
</evidence>
<sequence>MSDTLSPHSVPRNRPPHTPDRRDGSELASFSNTPYSKGTASHYEEKYYTHEDIDKILCYDIANDKGVDLTLFMSTVLHISNSPPSTDVEVIDEIVNSPEFIRLLEDYSKPVDREQVKYPKFTELCRYAIAQMVEKKTTKNELGFTLCVNDPEYLRGSEGDRKPDTVGTTIEAITIRVREWDYENNGEKKKQNGKEVKSQWAARQASTPTLENIIEAINSPPKIPLMWSDLFMFAEFKVEGYDKQDIKKSSSSQQVSASAPTTSGTRRSSEFTSYHYGDFLSIPYLPDRSSHHTRKSQLTKTSNSHPPRSNGAGRSHATSRGGSTAGPLPLSGSGVGISASGASSCARSTSSKRPRDENSARGMGRQTKRQKLTPMNIRVQCAGYAQLMFNRGGIRTHVIGVLVTDNVLELLLYTRSGGCFTTPLNFAHNPSLFLRILLAFSRLTRSQWGFFDELIPCTWSLPQYPVLHGKTDPWMFKGKTLEVGEHKFKVSDIRVFPRGLIGRGTWTIGLMDKSKELLGKARARKLILKISSAPTTRQAESFFIENARTVVEAHVEDQWALRHLPAILDSGEFEGAVSFEHLFGEDYEKRTLRYLVVEELFPITHLTDPEELRLAFKDIVKCHRWLVTVPGIMHRDISVNNLMYRVDGDRKFGVLNDFDLACTLEENRRATSKQRTGTKPFIAIDLLALVKRTEGMAKHFVRHDLESLVYVFAWIVCRYENGQEIKEPPLEEWCKGDWPRVTTTKRAWFLDTEPDPITPRYKSLRPILIRLKSQVGDGLYALKRHTAKIDLDPQLAGIIPFKHETLDDHVTYVTILTALDPPPPYTDVIVPS</sequence>
<name>A0A9P7RVC0_9AGAR</name>
<reference evidence="3" key="1">
    <citation type="journal article" date="2021" name="Genome Biol. Evol.">
        <title>The assembled and annotated genome of the fairy-ring fungus Marasmius oreades.</title>
        <authorList>
            <person name="Hiltunen M."/>
            <person name="Ament-Velasquez S.L."/>
            <person name="Johannesson H."/>
        </authorList>
    </citation>
    <scope>NUCLEOTIDE SEQUENCE</scope>
    <source>
        <strain evidence="3">03SP1</strain>
    </source>
</reference>
<comment type="caution">
    <text evidence="3">The sequence shown here is derived from an EMBL/GenBank/DDBJ whole genome shotgun (WGS) entry which is preliminary data.</text>
</comment>
<feature type="compositionally biased region" description="Polar residues" evidence="1">
    <location>
        <begin position="298"/>
        <end position="307"/>
    </location>
</feature>
<feature type="compositionally biased region" description="Low complexity" evidence="1">
    <location>
        <begin position="249"/>
        <end position="263"/>
    </location>
</feature>
<dbReference type="EMBL" id="CM032187">
    <property type="protein sequence ID" value="KAG7090112.1"/>
    <property type="molecule type" value="Genomic_DNA"/>
</dbReference>
<dbReference type="Gene3D" id="1.10.510.10">
    <property type="entry name" value="Transferase(Phosphotransferase) domain 1"/>
    <property type="match status" value="1"/>
</dbReference>
<protein>
    <recommendedName>
        <fullName evidence="2">Protein kinase domain-containing protein</fullName>
    </recommendedName>
</protein>
<dbReference type="Proteomes" id="UP001049176">
    <property type="component" value="Chromosome 7"/>
</dbReference>
<feature type="region of interest" description="Disordered" evidence="1">
    <location>
        <begin position="245"/>
        <end position="269"/>
    </location>
</feature>
<dbReference type="GO" id="GO:0005524">
    <property type="term" value="F:ATP binding"/>
    <property type="evidence" value="ECO:0007669"/>
    <property type="project" value="InterPro"/>
</dbReference>
<dbReference type="GeneID" id="66080798"/>
<dbReference type="InterPro" id="IPR040976">
    <property type="entry name" value="Pkinase_fungal"/>
</dbReference>
<dbReference type="PANTHER" id="PTHR38248:SF2">
    <property type="entry name" value="FUNK1 11"/>
    <property type="match status" value="1"/>
</dbReference>
<feature type="region of interest" description="Disordered" evidence="1">
    <location>
        <begin position="1"/>
        <end position="38"/>
    </location>
</feature>
<dbReference type="InterPro" id="IPR000719">
    <property type="entry name" value="Prot_kinase_dom"/>
</dbReference>
<dbReference type="RefSeq" id="XP_043006582.1">
    <property type="nucleotide sequence ID" value="XM_043160807.1"/>
</dbReference>
<feature type="domain" description="Protein kinase" evidence="2">
    <location>
        <begin position="495"/>
        <end position="806"/>
    </location>
</feature>
<accession>A0A9P7RVC0</accession>
<dbReference type="SUPFAM" id="SSF56112">
    <property type="entry name" value="Protein kinase-like (PK-like)"/>
    <property type="match status" value="1"/>
</dbReference>
<feature type="compositionally biased region" description="Low complexity" evidence="1">
    <location>
        <begin position="336"/>
        <end position="351"/>
    </location>
</feature>
<feature type="region of interest" description="Disordered" evidence="1">
    <location>
        <begin position="286"/>
        <end position="371"/>
    </location>
</feature>
<evidence type="ECO:0000313" key="3">
    <source>
        <dbReference type="EMBL" id="KAG7090112.1"/>
    </source>
</evidence>
<dbReference type="AlphaFoldDB" id="A0A9P7RVC0"/>
<evidence type="ECO:0000259" key="2">
    <source>
        <dbReference type="PROSITE" id="PS50011"/>
    </source>
</evidence>
<gene>
    <name evidence="3" type="ORF">E1B28_011723</name>
</gene>
<evidence type="ECO:0000313" key="4">
    <source>
        <dbReference type="Proteomes" id="UP001049176"/>
    </source>
</evidence>
<dbReference type="OrthoDB" id="2921484at2759"/>